<dbReference type="InterPro" id="IPR021255">
    <property type="entry name" value="DUF2807"/>
</dbReference>
<dbReference type="Gene3D" id="2.160.20.120">
    <property type="match status" value="1"/>
</dbReference>
<sequence>MKTTLYLSVLSVILLLTSGCIFMPSIKGNGDVITQAIDVADYDAIEVQGSSIIFNYSQQESAPALTVTVDQNIYDLFEFKTDGKKLVIRLKDRDKKPVRLRPTEFTITTNSSSLKKADLAGIDVFNLNGKFASNEKVKFSMAGNTTLELRDTVTVDQMEVSSAGKGTLNADALYARTFKGEIAGQATFNLKGAGEKADFEIAGNGKVRALDYELSTLSCEIAGKGTIETYAKDRINAQIAGMGTVKYKGNPTIKMDKAGLGSVKKID</sequence>
<dbReference type="STRING" id="1203610.HMPREF1536_01343"/>
<comment type="caution">
    <text evidence="2">The sequence shown here is derived from an EMBL/GenBank/DDBJ whole genome shotgun (WGS) entry which is preliminary data.</text>
</comment>
<dbReference type="RefSeq" id="WP_028727143.1">
    <property type="nucleotide sequence ID" value="NZ_AUAE01000012.1"/>
</dbReference>
<gene>
    <name evidence="2" type="ORF">HMPREF1536_01343</name>
</gene>
<dbReference type="PANTHER" id="PTHR39200:SF1">
    <property type="entry name" value="AUTO-TRANSPORTER ADHESIN HEAD GIN DOMAIN-CONTAINING PROTEIN-RELATED"/>
    <property type="match status" value="1"/>
</dbReference>
<evidence type="ECO:0000313" key="3">
    <source>
        <dbReference type="Proteomes" id="UP000033035"/>
    </source>
</evidence>
<dbReference type="Pfam" id="PF10988">
    <property type="entry name" value="DUF2807"/>
    <property type="match status" value="1"/>
</dbReference>
<evidence type="ECO:0000259" key="1">
    <source>
        <dbReference type="Pfam" id="PF10988"/>
    </source>
</evidence>
<keyword evidence="3" id="KW-1185">Reference proteome</keyword>
<feature type="domain" description="Putative auto-transporter adhesin head GIN" evidence="1">
    <location>
        <begin position="41"/>
        <end position="251"/>
    </location>
</feature>
<reference evidence="2 3" key="1">
    <citation type="submission" date="2013-04" db="EMBL/GenBank/DDBJ databases">
        <title>The Genome Sequence of Parabacteroides gordonii DSM 23371.</title>
        <authorList>
            <consortium name="The Broad Institute Genomics Platform"/>
            <person name="Earl A."/>
            <person name="Ward D."/>
            <person name="Feldgarden M."/>
            <person name="Gevers D."/>
            <person name="Martens E."/>
            <person name="Sakamoto M."/>
            <person name="Benno Y."/>
            <person name="Suzuki N."/>
            <person name="Matsunaga N."/>
            <person name="Koshihara K."/>
            <person name="Seki M."/>
            <person name="Komiya H."/>
            <person name="Walker B."/>
            <person name="Young S."/>
            <person name="Zeng Q."/>
            <person name="Gargeya S."/>
            <person name="Fitzgerald M."/>
            <person name="Haas B."/>
            <person name="Abouelleil A."/>
            <person name="Allen A.W."/>
            <person name="Alvarado L."/>
            <person name="Arachchi H.M."/>
            <person name="Berlin A.M."/>
            <person name="Chapman S.B."/>
            <person name="Gainer-Dewar J."/>
            <person name="Goldberg J."/>
            <person name="Griggs A."/>
            <person name="Gujja S."/>
            <person name="Hansen M."/>
            <person name="Howarth C."/>
            <person name="Imamovic A."/>
            <person name="Ireland A."/>
            <person name="Larimer J."/>
            <person name="McCowan C."/>
            <person name="Murphy C."/>
            <person name="Pearson M."/>
            <person name="Poon T.W."/>
            <person name="Priest M."/>
            <person name="Roberts A."/>
            <person name="Saif S."/>
            <person name="Shea T."/>
            <person name="Sisk P."/>
            <person name="Sykes S."/>
            <person name="Wortman J."/>
            <person name="Nusbaum C."/>
            <person name="Birren B."/>
        </authorList>
    </citation>
    <scope>NUCLEOTIDE SEQUENCE [LARGE SCALE GENOMIC DNA]</scope>
    <source>
        <strain evidence="2 3">MS-1</strain>
    </source>
</reference>
<dbReference type="Proteomes" id="UP000033035">
    <property type="component" value="Unassembled WGS sequence"/>
</dbReference>
<organism evidence="2 3">
    <name type="scientific">Parabacteroides gordonii MS-1 = DSM 23371</name>
    <dbReference type="NCBI Taxonomy" id="1203610"/>
    <lineage>
        <taxon>Bacteria</taxon>
        <taxon>Pseudomonadati</taxon>
        <taxon>Bacteroidota</taxon>
        <taxon>Bacteroidia</taxon>
        <taxon>Bacteroidales</taxon>
        <taxon>Tannerellaceae</taxon>
        <taxon>Parabacteroides</taxon>
    </lineage>
</organism>
<proteinExistence type="predicted"/>
<evidence type="ECO:0000313" key="2">
    <source>
        <dbReference type="EMBL" id="KKB58466.1"/>
    </source>
</evidence>
<dbReference type="EMBL" id="AQHW01000009">
    <property type="protein sequence ID" value="KKB58466.1"/>
    <property type="molecule type" value="Genomic_DNA"/>
</dbReference>
<dbReference type="PATRIC" id="fig|1203610.3.peg.1373"/>
<dbReference type="PROSITE" id="PS51257">
    <property type="entry name" value="PROKAR_LIPOPROTEIN"/>
    <property type="match status" value="1"/>
</dbReference>
<protein>
    <recommendedName>
        <fullName evidence="1">Putative auto-transporter adhesin head GIN domain-containing protein</fullName>
    </recommendedName>
</protein>
<accession>A0A0F5JKX5</accession>
<dbReference type="HOGENOM" id="CLU_072746_2_1_10"/>
<dbReference type="PANTHER" id="PTHR39200">
    <property type="entry name" value="HYPOTHETICAL EXPORTED PROTEIN"/>
    <property type="match status" value="1"/>
</dbReference>
<name>A0A0F5JKX5_9BACT</name>
<dbReference type="AlphaFoldDB" id="A0A0F5JKX5"/>